<reference evidence="21" key="1">
    <citation type="submission" date="2020-06" db="EMBL/GenBank/DDBJ databases">
        <title>Draft genome of Bugula neritina, a colonial animal packing powerful symbionts and potential medicines.</title>
        <authorList>
            <person name="Rayko M."/>
        </authorList>
    </citation>
    <scope>NUCLEOTIDE SEQUENCE [LARGE SCALE GENOMIC DNA]</scope>
    <source>
        <strain evidence="21">Kwan_BN1</strain>
    </source>
</reference>
<keyword evidence="7" id="KW-0770">Synapse</keyword>
<keyword evidence="11" id="KW-0675">Receptor</keyword>
<evidence type="ECO:0000256" key="12">
    <source>
        <dbReference type="ARBA" id="ARBA00023180"/>
    </source>
</evidence>
<evidence type="ECO:0000256" key="13">
    <source>
        <dbReference type="ARBA" id="ARBA00023224"/>
    </source>
</evidence>
<evidence type="ECO:0000256" key="5">
    <source>
        <dbReference type="ARBA" id="ARBA00022729"/>
    </source>
</evidence>
<dbReference type="InterPro" id="IPR054714">
    <property type="entry name" value="GPR158_179_extracellular"/>
</dbReference>
<evidence type="ECO:0000256" key="16">
    <source>
        <dbReference type="ARBA" id="ARBA00034104"/>
    </source>
</evidence>
<evidence type="ECO:0000256" key="17">
    <source>
        <dbReference type="SAM" id="MobiDB-lite"/>
    </source>
</evidence>
<name>A0A7J7JMQ7_BUGNE</name>
<dbReference type="Proteomes" id="UP000593567">
    <property type="component" value="Unassembled WGS sequence"/>
</dbReference>
<keyword evidence="3" id="KW-1003">Cell membrane</keyword>
<evidence type="ECO:0000256" key="15">
    <source>
        <dbReference type="ARBA" id="ARBA00023273"/>
    </source>
</evidence>
<evidence type="ECO:0000256" key="18">
    <source>
        <dbReference type="SAM" id="Phobius"/>
    </source>
</evidence>
<evidence type="ECO:0000256" key="1">
    <source>
        <dbReference type="ARBA" id="ARBA00004487"/>
    </source>
</evidence>
<dbReference type="PROSITE" id="PS50259">
    <property type="entry name" value="G_PROTEIN_RECEP_F3_4"/>
    <property type="match status" value="1"/>
</dbReference>
<dbReference type="AlphaFoldDB" id="A0A7J7JMQ7"/>
<feature type="transmembrane region" description="Helical" evidence="18">
    <location>
        <begin position="481"/>
        <end position="499"/>
    </location>
</feature>
<evidence type="ECO:0000256" key="9">
    <source>
        <dbReference type="ARBA" id="ARBA00023136"/>
    </source>
</evidence>
<keyword evidence="22" id="KW-1185">Reference proteome</keyword>
<keyword evidence="9 18" id="KW-0472">Membrane</keyword>
<dbReference type="Pfam" id="PF00003">
    <property type="entry name" value="7tm_3"/>
    <property type="match status" value="1"/>
</dbReference>
<feature type="transmembrane region" description="Helical" evidence="18">
    <location>
        <begin position="381"/>
        <end position="403"/>
    </location>
</feature>
<gene>
    <name evidence="21" type="ORF">EB796_014092</name>
</gene>
<evidence type="ECO:0000256" key="3">
    <source>
        <dbReference type="ARBA" id="ARBA00022475"/>
    </source>
</evidence>
<evidence type="ECO:0000256" key="11">
    <source>
        <dbReference type="ARBA" id="ARBA00023170"/>
    </source>
</evidence>
<dbReference type="PANTHER" id="PTHR32546">
    <property type="entry name" value="G-PROTEIN COUPLED RECEPTOR 158-RELATED"/>
    <property type="match status" value="1"/>
</dbReference>
<protein>
    <submittedName>
        <fullName evidence="21">GPR158</fullName>
    </submittedName>
</protein>
<organism evidence="21 22">
    <name type="scientific">Bugula neritina</name>
    <name type="common">Brown bryozoan</name>
    <name type="synonym">Sertularia neritina</name>
    <dbReference type="NCBI Taxonomy" id="10212"/>
    <lineage>
        <taxon>Eukaryota</taxon>
        <taxon>Metazoa</taxon>
        <taxon>Spiralia</taxon>
        <taxon>Lophotrochozoa</taxon>
        <taxon>Bryozoa</taxon>
        <taxon>Gymnolaemata</taxon>
        <taxon>Cheilostomatida</taxon>
        <taxon>Flustrina</taxon>
        <taxon>Buguloidea</taxon>
        <taxon>Bugulidae</taxon>
        <taxon>Bugula</taxon>
    </lineage>
</organism>
<feature type="transmembrane region" description="Helical" evidence="18">
    <location>
        <begin position="449"/>
        <end position="469"/>
    </location>
</feature>
<evidence type="ECO:0000259" key="20">
    <source>
        <dbReference type="PROSITE" id="PS50259"/>
    </source>
</evidence>
<evidence type="ECO:0000313" key="22">
    <source>
        <dbReference type="Proteomes" id="UP000593567"/>
    </source>
</evidence>
<evidence type="ECO:0000256" key="14">
    <source>
        <dbReference type="ARBA" id="ARBA00023257"/>
    </source>
</evidence>
<evidence type="ECO:0000256" key="7">
    <source>
        <dbReference type="ARBA" id="ARBA00023018"/>
    </source>
</evidence>
<feature type="chain" id="PRO_5029852991" evidence="19">
    <location>
        <begin position="22"/>
        <end position="632"/>
    </location>
</feature>
<evidence type="ECO:0000256" key="2">
    <source>
        <dbReference type="ARBA" id="ARBA00007242"/>
    </source>
</evidence>
<comment type="caution">
    <text evidence="21">The sequence shown here is derived from an EMBL/GenBank/DDBJ whole genome shotgun (WGS) entry which is preliminary data.</text>
</comment>
<feature type="transmembrane region" description="Helical" evidence="18">
    <location>
        <begin position="519"/>
        <end position="537"/>
    </location>
</feature>
<sequence>MDYTMIFALLLSVYLSSPTSANLLNDIIFTQYFNDPAQTCNADRASNYAPFEGGTITLMLSSSLWLLSIAPSATEINDYYKELPVADVRVITADFLFGENADVVFCYKDGVLRTCVDDDQNVFETTTSSSWFYSYVCNRWQATLLHQDLKFVVSSVTKVVLSITVDLQDTDINQCFNSTDADFVGTALCSPSISQCKHVSGRGFVVGSYLCQCLHCSECNNVTGQQLSSPEVNATKTLLDGCTPPVQSTESSGGGAGAGGLLGALSLRTQFIKVEVYILLAIQAVCTLMTISFMVIVFVFRSTQVMKYSTWSLLELVLFGALLKYLQLLWLAFKPSDLTCVVYQWFGEVSFVCMYLAIVLKIRRTYMEVKKGQETSTAIGWLLCLLVTLIYLSSWTSVVWSYLSLHNISLVADVPLNQWVTESTVNMMGDSLVPKVVTETVCALTGWNYVTQISEMLVVLYGIFMCIRLRGEKSVYSESKWYTVVLTIELITSIIYYIIGDVLIIESFWSLLMTFMYHQLTVTLVLLIIFCPKFYYIKNAPRYSPAKPSSMESNELNIKVTNTNDTEGELKKAYDEIDELKAKLSTYEAKNSESKARSPPSNKQPLERPVVSPEINPTGREKTCRPNRKCSH</sequence>
<evidence type="ECO:0000256" key="8">
    <source>
        <dbReference type="ARBA" id="ARBA00023040"/>
    </source>
</evidence>
<keyword evidence="14" id="KW-0628">Postsynaptic cell membrane</keyword>
<accession>A0A7J7JMQ7</accession>
<feature type="transmembrane region" description="Helical" evidence="18">
    <location>
        <begin position="276"/>
        <end position="300"/>
    </location>
</feature>
<dbReference type="EMBL" id="VXIV02002066">
    <property type="protein sequence ID" value="KAF6027600.1"/>
    <property type="molecule type" value="Genomic_DNA"/>
</dbReference>
<keyword evidence="12" id="KW-0325">Glycoprotein</keyword>
<evidence type="ECO:0000256" key="4">
    <source>
        <dbReference type="ARBA" id="ARBA00022692"/>
    </source>
</evidence>
<comment type="similarity">
    <text evidence="2">Belongs to the G-protein coupled receptor 3 family.</text>
</comment>
<dbReference type="GO" id="GO:0043005">
    <property type="term" value="C:neuron projection"/>
    <property type="evidence" value="ECO:0007669"/>
    <property type="project" value="UniProtKB-SubCell"/>
</dbReference>
<proteinExistence type="inferred from homology"/>
<keyword evidence="15" id="KW-0966">Cell projection</keyword>
<evidence type="ECO:0000313" key="21">
    <source>
        <dbReference type="EMBL" id="KAF6027600.1"/>
    </source>
</evidence>
<keyword evidence="5 19" id="KW-0732">Signal</keyword>
<dbReference type="GO" id="GO:0004930">
    <property type="term" value="F:G protein-coupled receptor activity"/>
    <property type="evidence" value="ECO:0007669"/>
    <property type="project" value="UniProtKB-KW"/>
</dbReference>
<keyword evidence="4 18" id="KW-0812">Transmembrane</keyword>
<evidence type="ECO:0000256" key="10">
    <source>
        <dbReference type="ARBA" id="ARBA00023157"/>
    </source>
</evidence>
<dbReference type="InterPro" id="IPR043458">
    <property type="entry name" value="GPR158/179"/>
</dbReference>
<keyword evidence="8" id="KW-0297">G-protein coupled receptor</keyword>
<feature type="domain" description="G-protein coupled receptors family 3 profile" evidence="20">
    <location>
        <begin position="275"/>
        <end position="541"/>
    </location>
</feature>
<evidence type="ECO:0000256" key="6">
    <source>
        <dbReference type="ARBA" id="ARBA00022989"/>
    </source>
</evidence>
<feature type="transmembrane region" description="Helical" evidence="18">
    <location>
        <begin position="312"/>
        <end position="330"/>
    </location>
</feature>
<feature type="signal peptide" evidence="19">
    <location>
        <begin position="1"/>
        <end position="21"/>
    </location>
</feature>
<dbReference type="GO" id="GO:0045211">
    <property type="term" value="C:postsynaptic membrane"/>
    <property type="evidence" value="ECO:0007669"/>
    <property type="project" value="UniProtKB-SubCell"/>
</dbReference>
<feature type="transmembrane region" description="Helical" evidence="18">
    <location>
        <begin position="342"/>
        <end position="360"/>
    </location>
</feature>
<feature type="region of interest" description="Disordered" evidence="17">
    <location>
        <begin position="587"/>
        <end position="632"/>
    </location>
</feature>
<keyword evidence="13" id="KW-0807">Transducer</keyword>
<keyword evidence="10" id="KW-1015">Disulfide bond</keyword>
<dbReference type="PANTHER" id="PTHR32546:SF26">
    <property type="entry name" value="SMOG, ISOFORM D"/>
    <property type="match status" value="1"/>
</dbReference>
<dbReference type="InterPro" id="IPR017978">
    <property type="entry name" value="GPCR_3_C"/>
</dbReference>
<evidence type="ECO:0000256" key="19">
    <source>
        <dbReference type="SAM" id="SignalP"/>
    </source>
</evidence>
<dbReference type="OrthoDB" id="5823771at2759"/>
<keyword evidence="6 18" id="KW-1133">Transmembrane helix</keyword>
<comment type="subcellular location">
    <subcellularLocation>
        <location evidence="1">Cell projection</location>
        <location evidence="1">Neuron projection</location>
    </subcellularLocation>
    <subcellularLocation>
        <location evidence="16">Postsynaptic cell membrane</location>
        <topology evidence="16">Multi-pass membrane protein</topology>
    </subcellularLocation>
</comment>
<dbReference type="Pfam" id="PF22572">
    <property type="entry name" value="GPR158_179_EC"/>
    <property type="match status" value="1"/>
</dbReference>